<dbReference type="PANTHER" id="PTHR21143">
    <property type="entry name" value="INVERTEBRATE GUSTATORY RECEPTOR"/>
    <property type="match status" value="1"/>
</dbReference>
<comment type="function">
    <text evidence="8">Gustatory receptor which mediates acceptance or avoidance behavior, depending on its substrates.</text>
</comment>
<evidence type="ECO:0000256" key="6">
    <source>
        <dbReference type="ARBA" id="ARBA00023170"/>
    </source>
</evidence>
<dbReference type="Proteomes" id="UP001558652">
    <property type="component" value="Unassembled WGS sequence"/>
</dbReference>
<keyword evidence="4 8" id="KW-1133">Transmembrane helix</keyword>
<reference evidence="9 10" key="1">
    <citation type="submission" date="2024-07" db="EMBL/GenBank/DDBJ databases">
        <title>Chromosome-level genome assembly of the water stick insect Ranatra chinensis (Heteroptera: Nepidae).</title>
        <authorList>
            <person name="Liu X."/>
        </authorList>
    </citation>
    <scope>NUCLEOTIDE SEQUENCE [LARGE SCALE GENOMIC DNA]</scope>
    <source>
        <strain evidence="9">Cailab_2021Rc</strain>
        <tissue evidence="9">Muscle</tissue>
    </source>
</reference>
<gene>
    <name evidence="9" type="ORF">AAG570_004865</name>
</gene>
<keyword evidence="5 8" id="KW-0472">Membrane</keyword>
<comment type="caution">
    <text evidence="8">Lacks conserved residue(s) required for the propagation of feature annotation.</text>
</comment>
<comment type="subcellular location">
    <subcellularLocation>
        <location evidence="1 8">Cell membrane</location>
        <topology evidence="1 8">Multi-pass membrane protein</topology>
    </subcellularLocation>
</comment>
<evidence type="ECO:0000256" key="8">
    <source>
        <dbReference type="RuleBase" id="RU363108"/>
    </source>
</evidence>
<organism evidence="9 10">
    <name type="scientific">Ranatra chinensis</name>
    <dbReference type="NCBI Taxonomy" id="642074"/>
    <lineage>
        <taxon>Eukaryota</taxon>
        <taxon>Metazoa</taxon>
        <taxon>Ecdysozoa</taxon>
        <taxon>Arthropoda</taxon>
        <taxon>Hexapoda</taxon>
        <taxon>Insecta</taxon>
        <taxon>Pterygota</taxon>
        <taxon>Neoptera</taxon>
        <taxon>Paraneoptera</taxon>
        <taxon>Hemiptera</taxon>
        <taxon>Heteroptera</taxon>
        <taxon>Panheteroptera</taxon>
        <taxon>Nepomorpha</taxon>
        <taxon>Nepidae</taxon>
        <taxon>Ranatrinae</taxon>
        <taxon>Ranatra</taxon>
    </lineage>
</organism>
<dbReference type="EMBL" id="JBFDAA010000017">
    <property type="protein sequence ID" value="KAL1116391.1"/>
    <property type="molecule type" value="Genomic_DNA"/>
</dbReference>
<keyword evidence="2 8" id="KW-1003">Cell membrane</keyword>
<keyword evidence="6 8" id="KW-0675">Receptor</keyword>
<comment type="caution">
    <text evidence="9">The sequence shown here is derived from an EMBL/GenBank/DDBJ whole genome shotgun (WGS) entry which is preliminary data.</text>
</comment>
<evidence type="ECO:0000256" key="4">
    <source>
        <dbReference type="ARBA" id="ARBA00022989"/>
    </source>
</evidence>
<evidence type="ECO:0000313" key="10">
    <source>
        <dbReference type="Proteomes" id="UP001558652"/>
    </source>
</evidence>
<sequence>MRAVVYDFQVRMYDERMPLFYLWRLAGIAPYRRRRPGNTTRSSGYGAPDAVEVMAGLKWYSGAVAGGVLAGCGYVLALKYLRGRHLNMVTNTQVYVRMAEQDSELVGPNRFRWIAILSGAVWPQRNKRRQTTVLMMCVAVGGILTSCLWAEETAQLFRAARFIPAPKLDEAKRMLRVRWDVLLNVALLVCYCGFLSLRAAAGLAQSTSPDTLPQQFLTPVIVVLIESRWYHLVTHLAEKFTHLNAMLERRLQLEISGDAALSGEVQVDKWPGWRTPLCGQAMPSREKKTFKVLGVVTVLCRGHGRGPTKVCPRWSHIDKWAGCVLPGMSPRPSLNALGGAAKKVPLHTPRRVIVEDTTWDVLGGVTHEVRWFGRAHWRLSDLVRNLDSYFGLQVLLFLAYRCVHLVTVFYSIVILNVDRATYPYRPIEYYTQTFWAFMRTGQLLADVLPCHGLTAQAKRTAKIAIQYRKSLSEGTRQQVDELLVQLAGLEVQFTAYGLFPIDNSIIISIASAVTTYLVVVMQFQNSDVGVKTTATVNPPM</sequence>
<evidence type="ECO:0000256" key="3">
    <source>
        <dbReference type="ARBA" id="ARBA00022692"/>
    </source>
</evidence>
<dbReference type="Pfam" id="PF08395">
    <property type="entry name" value="7tm_7"/>
    <property type="match status" value="1"/>
</dbReference>
<keyword evidence="7 8" id="KW-0807">Transducer</keyword>
<feature type="transmembrane region" description="Helical" evidence="8">
    <location>
        <begin position="59"/>
        <end position="78"/>
    </location>
</feature>
<dbReference type="GO" id="GO:0005886">
    <property type="term" value="C:plasma membrane"/>
    <property type="evidence" value="ECO:0007669"/>
    <property type="project" value="UniProtKB-SubCell"/>
</dbReference>
<dbReference type="PANTHER" id="PTHR21143:SF123">
    <property type="entry name" value="GUSTATORY RECEPTOR FOR SUGAR TASTE 43A-RELATED"/>
    <property type="match status" value="1"/>
</dbReference>
<evidence type="ECO:0000256" key="7">
    <source>
        <dbReference type="ARBA" id="ARBA00023224"/>
    </source>
</evidence>
<evidence type="ECO:0000256" key="1">
    <source>
        <dbReference type="ARBA" id="ARBA00004651"/>
    </source>
</evidence>
<evidence type="ECO:0000256" key="2">
    <source>
        <dbReference type="ARBA" id="ARBA00022475"/>
    </source>
</evidence>
<protein>
    <recommendedName>
        <fullName evidence="8">Gustatory receptor</fullName>
    </recommendedName>
</protein>
<dbReference type="GO" id="GO:0007165">
    <property type="term" value="P:signal transduction"/>
    <property type="evidence" value="ECO:0007669"/>
    <property type="project" value="UniProtKB-KW"/>
</dbReference>
<keyword evidence="3 8" id="KW-0812">Transmembrane</keyword>
<dbReference type="AlphaFoldDB" id="A0ABD0XYS0"/>
<accession>A0ABD0XYS0</accession>
<proteinExistence type="inferred from homology"/>
<name>A0ABD0XYS0_9HEMI</name>
<dbReference type="InterPro" id="IPR013604">
    <property type="entry name" value="7TM_chemorcpt"/>
</dbReference>
<keyword evidence="10" id="KW-1185">Reference proteome</keyword>
<feature type="transmembrane region" description="Helical" evidence="8">
    <location>
        <begin position="181"/>
        <end position="201"/>
    </location>
</feature>
<comment type="similarity">
    <text evidence="8">Belongs to the insect chemoreceptor superfamily. Gustatory receptor (GR) family.</text>
</comment>
<evidence type="ECO:0000313" key="9">
    <source>
        <dbReference type="EMBL" id="KAL1116391.1"/>
    </source>
</evidence>
<evidence type="ECO:0000256" key="5">
    <source>
        <dbReference type="ARBA" id="ARBA00023136"/>
    </source>
</evidence>